<evidence type="ECO:0000256" key="4">
    <source>
        <dbReference type="ARBA" id="ARBA00022692"/>
    </source>
</evidence>
<dbReference type="InterPro" id="IPR011701">
    <property type="entry name" value="MFS"/>
</dbReference>
<dbReference type="CDD" id="cd06173">
    <property type="entry name" value="MFS_MefA_like"/>
    <property type="match status" value="1"/>
</dbReference>
<reference evidence="9" key="1">
    <citation type="submission" date="2020-10" db="EMBL/GenBank/DDBJ databases">
        <authorList>
            <person name="Gilroy R."/>
        </authorList>
    </citation>
    <scope>NUCLEOTIDE SEQUENCE</scope>
    <source>
        <strain evidence="9">ChiSjej5B23-6657</strain>
    </source>
</reference>
<keyword evidence="5 7" id="KW-1133">Transmembrane helix</keyword>
<feature type="transmembrane region" description="Helical" evidence="7">
    <location>
        <begin position="372"/>
        <end position="392"/>
    </location>
</feature>
<dbReference type="EMBL" id="DVHM01000168">
    <property type="protein sequence ID" value="HIR71556.1"/>
    <property type="molecule type" value="Genomic_DNA"/>
</dbReference>
<feature type="transmembrane region" description="Helical" evidence="7">
    <location>
        <begin position="169"/>
        <end position="190"/>
    </location>
</feature>
<evidence type="ECO:0000256" key="5">
    <source>
        <dbReference type="ARBA" id="ARBA00022989"/>
    </source>
</evidence>
<organism evidence="9 10">
    <name type="scientific">Candidatus Pullilachnospira gallistercoris</name>
    <dbReference type="NCBI Taxonomy" id="2840911"/>
    <lineage>
        <taxon>Bacteria</taxon>
        <taxon>Bacillati</taxon>
        <taxon>Bacillota</taxon>
        <taxon>Clostridia</taxon>
        <taxon>Lachnospirales</taxon>
        <taxon>Lachnospiraceae</taxon>
        <taxon>Lachnospiraceae incertae sedis</taxon>
        <taxon>Candidatus Pullilachnospira</taxon>
    </lineage>
</organism>
<feature type="transmembrane region" description="Helical" evidence="7">
    <location>
        <begin position="70"/>
        <end position="90"/>
    </location>
</feature>
<dbReference type="GO" id="GO:0005886">
    <property type="term" value="C:plasma membrane"/>
    <property type="evidence" value="ECO:0007669"/>
    <property type="project" value="UniProtKB-SubCell"/>
</dbReference>
<keyword evidence="3" id="KW-1003">Cell membrane</keyword>
<evidence type="ECO:0000256" key="2">
    <source>
        <dbReference type="ARBA" id="ARBA00022448"/>
    </source>
</evidence>
<dbReference type="GO" id="GO:0022857">
    <property type="term" value="F:transmembrane transporter activity"/>
    <property type="evidence" value="ECO:0007669"/>
    <property type="project" value="InterPro"/>
</dbReference>
<dbReference type="InterPro" id="IPR036259">
    <property type="entry name" value="MFS_trans_sf"/>
</dbReference>
<evidence type="ECO:0000313" key="9">
    <source>
        <dbReference type="EMBL" id="HIR71556.1"/>
    </source>
</evidence>
<keyword evidence="2" id="KW-0813">Transport</keyword>
<feature type="transmembrane region" description="Helical" evidence="7">
    <location>
        <begin position="217"/>
        <end position="238"/>
    </location>
</feature>
<feature type="transmembrane region" description="Helical" evidence="7">
    <location>
        <begin position="285"/>
        <end position="304"/>
    </location>
</feature>
<dbReference type="PANTHER" id="PTHR23513:SF6">
    <property type="entry name" value="MAJOR FACILITATOR SUPERFAMILY ASSOCIATED DOMAIN-CONTAINING PROTEIN"/>
    <property type="match status" value="1"/>
</dbReference>
<feature type="transmembrane region" description="Helical" evidence="7">
    <location>
        <begin position="41"/>
        <end position="63"/>
    </location>
</feature>
<feature type="transmembrane region" description="Helical" evidence="7">
    <location>
        <begin position="310"/>
        <end position="332"/>
    </location>
</feature>
<comment type="subcellular location">
    <subcellularLocation>
        <location evidence="1">Cell membrane</location>
        <topology evidence="1">Multi-pass membrane protein</topology>
    </subcellularLocation>
</comment>
<keyword evidence="6 7" id="KW-0472">Membrane</keyword>
<evidence type="ECO:0000256" key="7">
    <source>
        <dbReference type="SAM" id="Phobius"/>
    </source>
</evidence>
<dbReference type="AlphaFoldDB" id="A0A9D1EBM4"/>
<keyword evidence="4 7" id="KW-0812">Transmembrane</keyword>
<accession>A0A9D1EBM4</accession>
<gene>
    <name evidence="9" type="ORF">IAA55_09780</name>
</gene>
<feature type="transmembrane region" description="Helical" evidence="7">
    <location>
        <begin position="344"/>
        <end position="366"/>
    </location>
</feature>
<proteinExistence type="predicted"/>
<sequence>MWKKKIILFLVSQSITLFGSQIVQMAIVWYVTLSTSSGAWVAVFSICSYLPQFLISFVGGVWADRYSRKMLIICADAGIAMITLGMFFLMPSIPQDGSLLKMLLIMSVLRSIGAGIQSPAVNAVIPQLVSREYLMKCNGINAAMQSAVQFAAPAVAGVVLSMWSLRSTLMIDIFTAMIGIGLFFCVCLPLQERGKFPVSAFSDIRVGIRYILSEKQIGKVVMIYGIFTFLCVPAGYLSGLLVSRVYGDTYWYLTAVELCGFGGMTAGGLMMSMSGVWSIQQKRRTMLSVGLGVFGAMAIGMSIAGNFMLYLIFMIIYGIALTTVQTTITTFLQENTKNSLQGRIFGFMGSMYAICYPVGMAIFGMMADYMPLQWIMVGSGVALILLAVLLLLTKRH</sequence>
<protein>
    <submittedName>
        <fullName evidence="9">MFS transporter</fullName>
    </submittedName>
</protein>
<dbReference type="InterPro" id="IPR020846">
    <property type="entry name" value="MFS_dom"/>
</dbReference>
<feature type="domain" description="Major facilitator superfamily (MFS) profile" evidence="8">
    <location>
        <begin position="211"/>
        <end position="396"/>
    </location>
</feature>
<dbReference type="SUPFAM" id="SSF103473">
    <property type="entry name" value="MFS general substrate transporter"/>
    <property type="match status" value="1"/>
</dbReference>
<comment type="caution">
    <text evidence="9">The sequence shown here is derived from an EMBL/GenBank/DDBJ whole genome shotgun (WGS) entry which is preliminary data.</text>
</comment>
<feature type="transmembrane region" description="Helical" evidence="7">
    <location>
        <begin position="250"/>
        <end position="273"/>
    </location>
</feature>
<dbReference type="PROSITE" id="PS50850">
    <property type="entry name" value="MFS"/>
    <property type="match status" value="1"/>
</dbReference>
<reference evidence="9" key="2">
    <citation type="journal article" date="2021" name="PeerJ">
        <title>Extensive microbial diversity within the chicken gut microbiome revealed by metagenomics and culture.</title>
        <authorList>
            <person name="Gilroy R."/>
            <person name="Ravi A."/>
            <person name="Getino M."/>
            <person name="Pursley I."/>
            <person name="Horton D.L."/>
            <person name="Alikhan N.F."/>
            <person name="Baker D."/>
            <person name="Gharbi K."/>
            <person name="Hall N."/>
            <person name="Watson M."/>
            <person name="Adriaenssens E.M."/>
            <person name="Foster-Nyarko E."/>
            <person name="Jarju S."/>
            <person name="Secka A."/>
            <person name="Antonio M."/>
            <person name="Oren A."/>
            <person name="Chaudhuri R.R."/>
            <person name="La Ragione R."/>
            <person name="Hildebrand F."/>
            <person name="Pallen M.J."/>
        </authorList>
    </citation>
    <scope>NUCLEOTIDE SEQUENCE</scope>
    <source>
        <strain evidence="9">ChiSjej5B23-6657</strain>
    </source>
</reference>
<evidence type="ECO:0000256" key="6">
    <source>
        <dbReference type="ARBA" id="ARBA00023136"/>
    </source>
</evidence>
<evidence type="ECO:0000259" key="8">
    <source>
        <dbReference type="PROSITE" id="PS50850"/>
    </source>
</evidence>
<evidence type="ECO:0000313" key="10">
    <source>
        <dbReference type="Proteomes" id="UP000823912"/>
    </source>
</evidence>
<dbReference type="PANTHER" id="PTHR23513">
    <property type="entry name" value="INTEGRAL MEMBRANE EFFLUX PROTEIN-RELATED"/>
    <property type="match status" value="1"/>
</dbReference>
<evidence type="ECO:0000256" key="1">
    <source>
        <dbReference type="ARBA" id="ARBA00004651"/>
    </source>
</evidence>
<dbReference type="Gene3D" id="1.20.1250.20">
    <property type="entry name" value="MFS general substrate transporter like domains"/>
    <property type="match status" value="1"/>
</dbReference>
<dbReference type="Proteomes" id="UP000823912">
    <property type="component" value="Unassembled WGS sequence"/>
</dbReference>
<feature type="transmembrane region" description="Helical" evidence="7">
    <location>
        <begin position="102"/>
        <end position="125"/>
    </location>
</feature>
<name>A0A9D1EBM4_9FIRM</name>
<evidence type="ECO:0000256" key="3">
    <source>
        <dbReference type="ARBA" id="ARBA00022475"/>
    </source>
</evidence>
<dbReference type="Pfam" id="PF07690">
    <property type="entry name" value="MFS_1"/>
    <property type="match status" value="1"/>
</dbReference>
<feature type="transmembrane region" description="Helical" evidence="7">
    <location>
        <begin position="146"/>
        <end position="163"/>
    </location>
</feature>